<dbReference type="Proteomes" id="UP001150830">
    <property type="component" value="Unassembled WGS sequence"/>
</dbReference>
<keyword evidence="3" id="KW-1185">Reference proteome</keyword>
<accession>A0A9X3ISS1</accession>
<comment type="caution">
    <text evidence="2">The sequence shown here is derived from an EMBL/GenBank/DDBJ whole genome shotgun (WGS) entry which is preliminary data.</text>
</comment>
<protein>
    <submittedName>
        <fullName evidence="2">Protein tyrosine phosphatase family protein</fullName>
    </submittedName>
</protein>
<dbReference type="EMBL" id="JAPNOA010000056">
    <property type="protein sequence ID" value="MCY0966712.1"/>
    <property type="molecule type" value="Genomic_DNA"/>
</dbReference>
<organism evidence="2 3">
    <name type="scientific">Parathalassolituus penaei</name>
    <dbReference type="NCBI Taxonomy" id="2997323"/>
    <lineage>
        <taxon>Bacteria</taxon>
        <taxon>Pseudomonadati</taxon>
        <taxon>Pseudomonadota</taxon>
        <taxon>Gammaproteobacteria</taxon>
        <taxon>Oceanospirillales</taxon>
        <taxon>Oceanospirillaceae</taxon>
        <taxon>Parathalassolituus</taxon>
    </lineage>
</organism>
<name>A0A9X3ISS1_9GAMM</name>
<dbReference type="SUPFAM" id="SSF52799">
    <property type="entry name" value="(Phosphotyrosine protein) phosphatases II"/>
    <property type="match status" value="1"/>
</dbReference>
<sequence>MILNEISVRDGLVTSGQPTATQLEEIRARGYTTIIDLSTPDSRNVLAAEADIAGRLGLTYIRIPVIWEAPRLEQFEQFARLLQVLEHERVWVHCALNMRASCFMFLYRLLILQEDENTAFNLVTAVWQPNNCWTRFMHEVVRKYRGIEEPPVRFTLARRLLGVRF</sequence>
<proteinExistence type="predicted"/>
<dbReference type="InterPro" id="IPR029021">
    <property type="entry name" value="Prot-tyrosine_phosphatase-like"/>
</dbReference>
<evidence type="ECO:0000313" key="2">
    <source>
        <dbReference type="EMBL" id="MCY0966712.1"/>
    </source>
</evidence>
<evidence type="ECO:0000259" key="1">
    <source>
        <dbReference type="Pfam" id="PF22741"/>
    </source>
</evidence>
<dbReference type="CDD" id="cd14503">
    <property type="entry name" value="PTP-bact"/>
    <property type="match status" value="1"/>
</dbReference>
<dbReference type="RefSeq" id="WP_283174911.1">
    <property type="nucleotide sequence ID" value="NZ_JAPNOA010000056.1"/>
</dbReference>
<feature type="domain" description="DSP-PTPase phosphatase fused to NAD+ Kinase" evidence="1">
    <location>
        <begin position="13"/>
        <end position="112"/>
    </location>
</feature>
<evidence type="ECO:0000313" key="3">
    <source>
        <dbReference type="Proteomes" id="UP001150830"/>
    </source>
</evidence>
<dbReference type="Gene3D" id="3.90.190.10">
    <property type="entry name" value="Protein tyrosine phosphatase superfamily"/>
    <property type="match status" value="1"/>
</dbReference>
<dbReference type="Pfam" id="PF22741">
    <property type="entry name" value="PTP-NADK"/>
    <property type="match status" value="1"/>
</dbReference>
<reference evidence="2" key="1">
    <citation type="submission" date="2022-11" db="EMBL/GenBank/DDBJ databases">
        <title>Parathalassolutuus dongxingensis gen. nov., sp. nov., a novel member of family Oceanospirillaceae isolated from a coastal shrimp pond in Guangxi, China.</title>
        <authorList>
            <person name="Chen H."/>
        </authorList>
    </citation>
    <scope>NUCLEOTIDE SEQUENCE</scope>
    <source>
        <strain evidence="2">G-43</strain>
    </source>
</reference>
<gene>
    <name evidence="2" type="ORF">OUO13_16130</name>
</gene>
<dbReference type="InterPro" id="IPR055214">
    <property type="entry name" value="PTP-NADK"/>
</dbReference>
<dbReference type="AlphaFoldDB" id="A0A9X3ISS1"/>